<reference evidence="6" key="1">
    <citation type="submission" date="2019-02" db="EMBL/GenBank/DDBJ databases">
        <authorList>
            <person name="Pothier F.J."/>
        </authorList>
    </citation>
    <scope>NUCLEOTIDE SEQUENCE</scope>
    <source>
        <strain evidence="6">CI-1B</strain>
    </source>
</reference>
<dbReference type="Pfam" id="PF00753">
    <property type="entry name" value="Lactamase_B"/>
    <property type="match status" value="1"/>
</dbReference>
<evidence type="ECO:0000256" key="3">
    <source>
        <dbReference type="ARBA" id="ARBA00022801"/>
    </source>
</evidence>
<evidence type="ECO:0000313" key="7">
    <source>
        <dbReference type="Proteomes" id="UP000328092"/>
    </source>
</evidence>
<keyword evidence="4" id="KW-0862">Zinc</keyword>
<evidence type="ECO:0000256" key="1">
    <source>
        <dbReference type="ARBA" id="ARBA00007749"/>
    </source>
</evidence>
<dbReference type="SMART" id="SM00849">
    <property type="entry name" value="Lactamase_B"/>
    <property type="match status" value="1"/>
</dbReference>
<keyword evidence="7" id="KW-1185">Reference proteome</keyword>
<keyword evidence="2" id="KW-0479">Metal-binding</keyword>
<dbReference type="InterPro" id="IPR036866">
    <property type="entry name" value="RibonucZ/Hydroxyglut_hydro"/>
</dbReference>
<gene>
    <name evidence="6" type="primary">ahlD_2</name>
    <name evidence="6" type="ORF">CI1B_75870</name>
</gene>
<sequence length="295" mass="32358">MRFAIGDTTVDVIVDDDDFIAPLSEFFPGYVPELIAAHRGTLEPDFVDLARGLARFAIQSFVLRSGGRTLLIDCCIGDHKEIPEIPGWHQRRGSGFLDRMRRSGVDPAAIDLVFCTHLHVDHVGWNTLRDNGRWEPTFPNARYLFGRRELADWMAQHDAGRAPPIHARALEQSVIPIVEAGRADLVDDGYEPGPGLRLVPLPGHTGGQMGLVVEQAQQRAIFCGDAIHNPLQIFQHGLSTSSCADPQLARETRTKILAEAADSGRLVVPAHFRGPRCAHIRAQGGGYAPVFDANV</sequence>
<keyword evidence="3 6" id="KW-0378">Hydrolase</keyword>
<protein>
    <submittedName>
        <fullName evidence="6">N-acyl homoserine lactonase</fullName>
        <ecNumber evidence="6">3.1.1.81</ecNumber>
    </submittedName>
</protein>
<comment type="caution">
    <text evidence="6">The sequence shown here is derived from an EMBL/GenBank/DDBJ whole genome shotgun (WGS) entry which is preliminary data.</text>
</comment>
<dbReference type="RefSeq" id="WP_139864132.1">
    <property type="nucleotide sequence ID" value="NZ_CAADFC020000032.1"/>
</dbReference>
<dbReference type="SUPFAM" id="SSF56281">
    <property type="entry name" value="Metallo-hydrolase/oxidoreductase"/>
    <property type="match status" value="1"/>
</dbReference>
<dbReference type="AlphaFoldDB" id="A0A508TW71"/>
<dbReference type="PANTHER" id="PTHR42978">
    <property type="entry name" value="QUORUM-QUENCHING LACTONASE YTNP-RELATED-RELATED"/>
    <property type="match status" value="1"/>
</dbReference>
<dbReference type="CDD" id="cd16277">
    <property type="entry name" value="metallo-hydrolase-like_MBL-fold"/>
    <property type="match status" value="1"/>
</dbReference>
<evidence type="ECO:0000256" key="4">
    <source>
        <dbReference type="ARBA" id="ARBA00022833"/>
    </source>
</evidence>
<feature type="domain" description="Metallo-beta-lactamase" evidence="5">
    <location>
        <begin position="57"/>
        <end position="271"/>
    </location>
</feature>
<name>A0A508TW71_9BRAD</name>
<dbReference type="EC" id="3.1.1.81" evidence="6"/>
<evidence type="ECO:0000313" key="6">
    <source>
        <dbReference type="EMBL" id="VIO78915.1"/>
    </source>
</evidence>
<dbReference type="InterPro" id="IPR051013">
    <property type="entry name" value="MBL_superfamily_lactonases"/>
</dbReference>
<dbReference type="Proteomes" id="UP000328092">
    <property type="component" value="Unassembled WGS sequence"/>
</dbReference>
<dbReference type="Gene3D" id="3.60.15.10">
    <property type="entry name" value="Ribonuclease Z/Hydroxyacylglutathione hydrolase-like"/>
    <property type="match status" value="1"/>
</dbReference>
<comment type="similarity">
    <text evidence="1">Belongs to the metallo-beta-lactamase superfamily.</text>
</comment>
<accession>A0A508TW71</accession>
<dbReference type="PANTHER" id="PTHR42978:SF6">
    <property type="entry name" value="QUORUM-QUENCHING LACTONASE YTNP-RELATED"/>
    <property type="match status" value="1"/>
</dbReference>
<dbReference type="OrthoDB" id="9773738at2"/>
<evidence type="ECO:0000256" key="2">
    <source>
        <dbReference type="ARBA" id="ARBA00022723"/>
    </source>
</evidence>
<proteinExistence type="inferred from homology"/>
<dbReference type="GO" id="GO:0102007">
    <property type="term" value="F:acyl-L-homoserine-lactone lactonohydrolase activity"/>
    <property type="evidence" value="ECO:0007669"/>
    <property type="project" value="UniProtKB-EC"/>
</dbReference>
<dbReference type="EMBL" id="CAADFC020000032">
    <property type="protein sequence ID" value="VIO78915.1"/>
    <property type="molecule type" value="Genomic_DNA"/>
</dbReference>
<dbReference type="InterPro" id="IPR001279">
    <property type="entry name" value="Metallo-B-lactamas"/>
</dbReference>
<dbReference type="GO" id="GO:0046872">
    <property type="term" value="F:metal ion binding"/>
    <property type="evidence" value="ECO:0007669"/>
    <property type="project" value="UniProtKB-KW"/>
</dbReference>
<evidence type="ECO:0000259" key="5">
    <source>
        <dbReference type="SMART" id="SM00849"/>
    </source>
</evidence>
<organism evidence="6 7">
    <name type="scientific">Bradyrhizobium ivorense</name>
    <dbReference type="NCBI Taxonomy" id="2511166"/>
    <lineage>
        <taxon>Bacteria</taxon>
        <taxon>Pseudomonadati</taxon>
        <taxon>Pseudomonadota</taxon>
        <taxon>Alphaproteobacteria</taxon>
        <taxon>Hyphomicrobiales</taxon>
        <taxon>Nitrobacteraceae</taxon>
        <taxon>Bradyrhizobium</taxon>
    </lineage>
</organism>